<gene>
    <name evidence="9" type="ORF">GCM10011501_02330</name>
</gene>
<dbReference type="InterPro" id="IPR011006">
    <property type="entry name" value="CheY-like_superfamily"/>
</dbReference>
<keyword evidence="3" id="KW-0805">Transcription regulation</keyword>
<evidence type="ECO:0000259" key="7">
    <source>
        <dbReference type="PROSITE" id="PS50045"/>
    </source>
</evidence>
<dbReference type="Gene3D" id="3.40.50.2300">
    <property type="match status" value="1"/>
</dbReference>
<dbReference type="InterPro" id="IPR027417">
    <property type="entry name" value="P-loop_NTPase"/>
</dbReference>
<dbReference type="PROSITE" id="PS00688">
    <property type="entry name" value="SIGMA54_INTERACT_3"/>
    <property type="match status" value="1"/>
</dbReference>
<dbReference type="Pfam" id="PF00072">
    <property type="entry name" value="Response_reg"/>
    <property type="match status" value="1"/>
</dbReference>
<feature type="domain" description="Sigma-54 factor interaction" evidence="7">
    <location>
        <begin position="147"/>
        <end position="368"/>
    </location>
</feature>
<dbReference type="SUPFAM" id="SSF52540">
    <property type="entry name" value="P-loop containing nucleoside triphosphate hydrolases"/>
    <property type="match status" value="1"/>
</dbReference>
<dbReference type="Pfam" id="PF02954">
    <property type="entry name" value="HTH_8"/>
    <property type="match status" value="1"/>
</dbReference>
<comment type="caution">
    <text evidence="9">The sequence shown here is derived from an EMBL/GenBank/DDBJ whole genome shotgun (WGS) entry which is preliminary data.</text>
</comment>
<dbReference type="SUPFAM" id="SSF46689">
    <property type="entry name" value="Homeodomain-like"/>
    <property type="match status" value="1"/>
</dbReference>
<evidence type="ECO:0000313" key="10">
    <source>
        <dbReference type="Proteomes" id="UP000626370"/>
    </source>
</evidence>
<dbReference type="InterPro" id="IPR058031">
    <property type="entry name" value="AAA_lid_NorR"/>
</dbReference>
<keyword evidence="10" id="KW-1185">Reference proteome</keyword>
<dbReference type="InterPro" id="IPR002078">
    <property type="entry name" value="Sigma_54_int"/>
</dbReference>
<evidence type="ECO:0000256" key="3">
    <source>
        <dbReference type="ARBA" id="ARBA00023015"/>
    </source>
</evidence>
<feature type="modified residue" description="4-aspartylphosphate" evidence="6">
    <location>
        <position position="52"/>
    </location>
</feature>
<keyword evidence="6" id="KW-0597">Phosphoprotein</keyword>
<dbReference type="PANTHER" id="PTHR32071:SF86">
    <property type="entry name" value="TWO COMPONENT SIGNAL TRANSDUCTION SYSTEM SIGMA54-DEPENDENT RESPONSE REGULATOR FIS FAMILY"/>
    <property type="match status" value="1"/>
</dbReference>
<dbReference type="InterPro" id="IPR001789">
    <property type="entry name" value="Sig_transdc_resp-reg_receiver"/>
</dbReference>
<dbReference type="CDD" id="cd00156">
    <property type="entry name" value="REC"/>
    <property type="match status" value="1"/>
</dbReference>
<dbReference type="InterPro" id="IPR025943">
    <property type="entry name" value="Sigma_54_int_dom_ATP-bd_2"/>
</dbReference>
<dbReference type="PROSITE" id="PS50045">
    <property type="entry name" value="SIGMA54_INTERACT_4"/>
    <property type="match status" value="1"/>
</dbReference>
<dbReference type="SMART" id="SM00448">
    <property type="entry name" value="REC"/>
    <property type="match status" value="1"/>
</dbReference>
<keyword evidence="5" id="KW-0804">Transcription</keyword>
<dbReference type="Pfam" id="PF00158">
    <property type="entry name" value="Sigma54_activat"/>
    <property type="match status" value="1"/>
</dbReference>
<dbReference type="SUPFAM" id="SSF52172">
    <property type="entry name" value="CheY-like"/>
    <property type="match status" value="1"/>
</dbReference>
<dbReference type="InterPro" id="IPR002197">
    <property type="entry name" value="HTH_Fis"/>
</dbReference>
<dbReference type="Proteomes" id="UP000626370">
    <property type="component" value="Unassembled WGS sequence"/>
</dbReference>
<evidence type="ECO:0000256" key="4">
    <source>
        <dbReference type="ARBA" id="ARBA00023125"/>
    </source>
</evidence>
<dbReference type="InterPro" id="IPR025944">
    <property type="entry name" value="Sigma_54_int_dom_CS"/>
</dbReference>
<name>A0ABQ3IEN8_9GAMM</name>
<dbReference type="Gene3D" id="1.10.8.60">
    <property type="match status" value="1"/>
</dbReference>
<evidence type="ECO:0000256" key="2">
    <source>
        <dbReference type="ARBA" id="ARBA00022840"/>
    </source>
</evidence>
<dbReference type="PROSITE" id="PS50110">
    <property type="entry name" value="RESPONSE_REGULATORY"/>
    <property type="match status" value="1"/>
</dbReference>
<dbReference type="EMBL" id="BNAH01000001">
    <property type="protein sequence ID" value="GHE78127.1"/>
    <property type="molecule type" value="Genomic_DNA"/>
</dbReference>
<evidence type="ECO:0000259" key="8">
    <source>
        <dbReference type="PROSITE" id="PS50110"/>
    </source>
</evidence>
<keyword evidence="1" id="KW-0547">Nucleotide-binding</keyword>
<accession>A0ABQ3IEN8</accession>
<evidence type="ECO:0000256" key="6">
    <source>
        <dbReference type="PROSITE-ProRule" id="PRU00169"/>
    </source>
</evidence>
<reference evidence="10" key="1">
    <citation type="journal article" date="2019" name="Int. J. Syst. Evol. Microbiol.">
        <title>The Global Catalogue of Microorganisms (GCM) 10K type strain sequencing project: providing services to taxonomists for standard genome sequencing and annotation.</title>
        <authorList>
            <consortium name="The Broad Institute Genomics Platform"/>
            <consortium name="The Broad Institute Genome Sequencing Center for Infectious Disease"/>
            <person name="Wu L."/>
            <person name="Ma J."/>
        </authorList>
    </citation>
    <scope>NUCLEOTIDE SEQUENCE [LARGE SCALE GENOMIC DNA]</scope>
    <source>
        <strain evidence="10">CGMCC 1.15922</strain>
    </source>
</reference>
<keyword evidence="2" id="KW-0067">ATP-binding</keyword>
<keyword evidence="4" id="KW-0238">DNA-binding</keyword>
<proteinExistence type="predicted"/>
<sequence>MKRVLVVDDNPDILDALDLLLSLHDYQVITASTIKEALFCAHNQRVDLIIQDMNFSQGTTVGEEGKSLFYQLKEIIPDIPIILITAWSQLETAIELVKAGASDYLPKPWNDNKLLEIINTNIASATESTSCQKKLSVTDKNQKVTPFIVESQPMKQLIATAEKVASSDISVLITGANGSGKERIADYIHQNSPRSSNPFIKVNMGALANELMEAELFGAVKGAYTGSTATRIGRFEAANGGTLFLDEIGNLSLAGQMKLLRVLQTGQFERVGSSETISVDVRVISATNSNLKQAIIDNLFREDLYYRLNVVEINVPPLASRQDDIIPLARHFVSKTHHLSESAAKLLKQQLWPGNVRELENHCQRAMVMCAGNELLPEHFNFYTNTVRTENLNKSKKSLKANVDKSYLQLILDKHQWVISRAAEELGLSRQALYRRIEKYQLRQEASNESES</sequence>
<organism evidence="9 10">
    <name type="scientific">Thalassotalea profundi</name>
    <dbReference type="NCBI Taxonomy" id="2036687"/>
    <lineage>
        <taxon>Bacteria</taxon>
        <taxon>Pseudomonadati</taxon>
        <taxon>Pseudomonadota</taxon>
        <taxon>Gammaproteobacteria</taxon>
        <taxon>Alteromonadales</taxon>
        <taxon>Colwelliaceae</taxon>
        <taxon>Thalassotalea</taxon>
    </lineage>
</organism>
<dbReference type="Pfam" id="PF25601">
    <property type="entry name" value="AAA_lid_14"/>
    <property type="match status" value="1"/>
</dbReference>
<protein>
    <submittedName>
        <fullName evidence="9">Sigma-54-dependent Fis family transcriptional regulator</fullName>
    </submittedName>
</protein>
<evidence type="ECO:0000256" key="5">
    <source>
        <dbReference type="ARBA" id="ARBA00023163"/>
    </source>
</evidence>
<dbReference type="PANTHER" id="PTHR32071">
    <property type="entry name" value="TRANSCRIPTIONAL REGULATORY PROTEIN"/>
    <property type="match status" value="1"/>
</dbReference>
<dbReference type="CDD" id="cd00009">
    <property type="entry name" value="AAA"/>
    <property type="match status" value="1"/>
</dbReference>
<dbReference type="Gene3D" id="3.40.50.300">
    <property type="entry name" value="P-loop containing nucleotide triphosphate hydrolases"/>
    <property type="match status" value="1"/>
</dbReference>
<dbReference type="RefSeq" id="WP_189376253.1">
    <property type="nucleotide sequence ID" value="NZ_BNAH01000001.1"/>
</dbReference>
<dbReference type="Gene3D" id="1.10.10.60">
    <property type="entry name" value="Homeodomain-like"/>
    <property type="match status" value="1"/>
</dbReference>
<dbReference type="InterPro" id="IPR009057">
    <property type="entry name" value="Homeodomain-like_sf"/>
</dbReference>
<feature type="domain" description="Response regulatory" evidence="8">
    <location>
        <begin position="3"/>
        <end position="122"/>
    </location>
</feature>
<dbReference type="PRINTS" id="PR01590">
    <property type="entry name" value="HTHFIS"/>
</dbReference>
<evidence type="ECO:0000313" key="9">
    <source>
        <dbReference type="EMBL" id="GHE78127.1"/>
    </source>
</evidence>
<dbReference type="InterPro" id="IPR003593">
    <property type="entry name" value="AAA+_ATPase"/>
</dbReference>
<dbReference type="PROSITE" id="PS00676">
    <property type="entry name" value="SIGMA54_INTERACT_2"/>
    <property type="match status" value="1"/>
</dbReference>
<dbReference type="SMART" id="SM00382">
    <property type="entry name" value="AAA"/>
    <property type="match status" value="1"/>
</dbReference>
<evidence type="ECO:0000256" key="1">
    <source>
        <dbReference type="ARBA" id="ARBA00022741"/>
    </source>
</evidence>